<dbReference type="EMBL" id="GBRD01007575">
    <property type="protein sequence ID" value="JAG58246.1"/>
    <property type="molecule type" value="Transcribed_RNA"/>
</dbReference>
<proteinExistence type="predicted"/>
<reference evidence="3" key="3">
    <citation type="submission" date="2014-09" db="EMBL/GenBank/DDBJ databases">
        <authorList>
            <person name="Magalhaes I.L.F."/>
            <person name="Oliveira U."/>
            <person name="Santos F.R."/>
            <person name="Vidigal T.H.D.A."/>
            <person name="Brescovit A.D."/>
            <person name="Santos A.J."/>
        </authorList>
    </citation>
    <scope>NUCLEOTIDE SEQUENCE</scope>
</reference>
<evidence type="ECO:0000256" key="1">
    <source>
        <dbReference type="SAM" id="MobiDB-lite"/>
    </source>
</evidence>
<protein>
    <submittedName>
        <fullName evidence="2">Uncharacterized protein</fullName>
    </submittedName>
</protein>
<sequence>MPQNHHVNQMVLEVYFESKEGHRITQWFEFRVADNRITVRPIEKTTDSGRDPHLQLSYNECTGFPSSDEHHQQKSRGTQGFRRPLDDLKSSSVHMPGPSKPFALSREESMVAPGCTRSQCIRCLDARVKKPGGSRAPSNINLARRKMDDGGRSPGTSSSNFPSEGTKEDLSSAREDMVTEWLSNQLCLTRMKLKVILAFKKLVETRNNGQEALYRPEEAATNNESKSR</sequence>
<feature type="compositionally biased region" description="Polar residues" evidence="1">
    <location>
        <begin position="154"/>
        <end position="163"/>
    </location>
</feature>
<evidence type="ECO:0000313" key="3">
    <source>
        <dbReference type="EMBL" id="JAG58246.1"/>
    </source>
</evidence>
<feature type="region of interest" description="Disordered" evidence="1">
    <location>
        <begin position="208"/>
        <end position="228"/>
    </location>
</feature>
<feature type="region of interest" description="Disordered" evidence="1">
    <location>
        <begin position="62"/>
        <end position="100"/>
    </location>
</feature>
<dbReference type="AlphaFoldDB" id="A0A0A9Z9Z6"/>
<name>A0A0A9Z9Z6_LYGHE</name>
<evidence type="ECO:0000313" key="2">
    <source>
        <dbReference type="EMBL" id="JAG40168.1"/>
    </source>
</evidence>
<feature type="region of interest" description="Disordered" evidence="1">
    <location>
        <begin position="130"/>
        <end position="172"/>
    </location>
</feature>
<accession>A0A0A9Z9Z6</accession>
<reference evidence="2" key="2">
    <citation type="submission" date="2014-07" db="EMBL/GenBank/DDBJ databases">
        <authorList>
            <person name="Hull J."/>
        </authorList>
    </citation>
    <scope>NUCLEOTIDE SEQUENCE</scope>
</reference>
<gene>
    <name evidence="2" type="ORF">CM83_98738</name>
</gene>
<dbReference type="EMBL" id="GBHO01003436">
    <property type="protein sequence ID" value="JAG40168.1"/>
    <property type="molecule type" value="Transcribed_RNA"/>
</dbReference>
<reference evidence="2" key="1">
    <citation type="journal article" date="2014" name="PLoS ONE">
        <title>Transcriptome-Based Identification of ABC Transporters in the Western Tarnished Plant Bug Lygus hesperus.</title>
        <authorList>
            <person name="Hull J.J."/>
            <person name="Chaney K."/>
            <person name="Geib S.M."/>
            <person name="Fabrick J.A."/>
            <person name="Brent C.S."/>
            <person name="Walsh D."/>
            <person name="Lavine L.C."/>
        </authorList>
    </citation>
    <scope>NUCLEOTIDE SEQUENCE</scope>
</reference>
<organism evidence="2">
    <name type="scientific">Lygus hesperus</name>
    <name type="common">Western plant bug</name>
    <dbReference type="NCBI Taxonomy" id="30085"/>
    <lineage>
        <taxon>Eukaryota</taxon>
        <taxon>Metazoa</taxon>
        <taxon>Ecdysozoa</taxon>
        <taxon>Arthropoda</taxon>
        <taxon>Hexapoda</taxon>
        <taxon>Insecta</taxon>
        <taxon>Pterygota</taxon>
        <taxon>Neoptera</taxon>
        <taxon>Paraneoptera</taxon>
        <taxon>Hemiptera</taxon>
        <taxon>Heteroptera</taxon>
        <taxon>Panheteroptera</taxon>
        <taxon>Cimicomorpha</taxon>
        <taxon>Miridae</taxon>
        <taxon>Mirini</taxon>
        <taxon>Lygus</taxon>
    </lineage>
</organism>